<gene>
    <name evidence="3" type="ORF">GCM10010960_04010</name>
</gene>
<dbReference type="InterPro" id="IPR020904">
    <property type="entry name" value="Sc_DH/Rdtase_CS"/>
</dbReference>
<dbReference type="RefSeq" id="WP_188447205.1">
    <property type="nucleotide sequence ID" value="NZ_BMFO01000001.1"/>
</dbReference>
<dbReference type="Pfam" id="PF13561">
    <property type="entry name" value="adh_short_C2"/>
    <property type="match status" value="1"/>
</dbReference>
<dbReference type="PRINTS" id="PR00080">
    <property type="entry name" value="SDRFAMILY"/>
</dbReference>
<dbReference type="PROSITE" id="PS00061">
    <property type="entry name" value="ADH_SHORT"/>
    <property type="match status" value="1"/>
</dbReference>
<dbReference type="GO" id="GO:0016491">
    <property type="term" value="F:oxidoreductase activity"/>
    <property type="evidence" value="ECO:0007669"/>
    <property type="project" value="UniProtKB-KW"/>
</dbReference>
<evidence type="ECO:0000313" key="3">
    <source>
        <dbReference type="EMBL" id="GGF85235.1"/>
    </source>
</evidence>
<reference evidence="3" key="2">
    <citation type="submission" date="2020-09" db="EMBL/GenBank/DDBJ databases">
        <authorList>
            <person name="Sun Q."/>
            <person name="Zhou Y."/>
        </authorList>
    </citation>
    <scope>NUCLEOTIDE SEQUENCE</scope>
    <source>
        <strain evidence="3">CGMCC 1.12726</strain>
    </source>
</reference>
<keyword evidence="4" id="KW-1185">Reference proteome</keyword>
<dbReference type="EMBL" id="BMFO01000001">
    <property type="protein sequence ID" value="GGF85235.1"/>
    <property type="molecule type" value="Genomic_DNA"/>
</dbReference>
<name>A0A917CET4_9GAMM</name>
<keyword evidence="2" id="KW-0560">Oxidoreductase</keyword>
<evidence type="ECO:0000313" key="4">
    <source>
        <dbReference type="Proteomes" id="UP000632858"/>
    </source>
</evidence>
<evidence type="ECO:0000256" key="1">
    <source>
        <dbReference type="ARBA" id="ARBA00006484"/>
    </source>
</evidence>
<proteinExistence type="inferred from homology"/>
<dbReference type="FunFam" id="3.40.50.720:FF:000084">
    <property type="entry name" value="Short-chain dehydrogenase reductase"/>
    <property type="match status" value="1"/>
</dbReference>
<dbReference type="Gene3D" id="3.40.50.720">
    <property type="entry name" value="NAD(P)-binding Rossmann-like Domain"/>
    <property type="match status" value="1"/>
</dbReference>
<comment type="similarity">
    <text evidence="1">Belongs to the short-chain dehydrogenases/reductases (SDR) family.</text>
</comment>
<dbReference type="PRINTS" id="PR00081">
    <property type="entry name" value="GDHRDH"/>
</dbReference>
<comment type="caution">
    <text evidence="3">The sequence shown here is derived from an EMBL/GenBank/DDBJ whole genome shotgun (WGS) entry which is preliminary data.</text>
</comment>
<accession>A0A917CET4</accession>
<dbReference type="NCBIfam" id="NF005559">
    <property type="entry name" value="PRK07231.1"/>
    <property type="match status" value="1"/>
</dbReference>
<organism evidence="3 4">
    <name type="scientific">Arenimonas maotaiensis</name>
    <dbReference type="NCBI Taxonomy" id="1446479"/>
    <lineage>
        <taxon>Bacteria</taxon>
        <taxon>Pseudomonadati</taxon>
        <taxon>Pseudomonadota</taxon>
        <taxon>Gammaproteobacteria</taxon>
        <taxon>Lysobacterales</taxon>
        <taxon>Lysobacteraceae</taxon>
        <taxon>Arenimonas</taxon>
    </lineage>
</organism>
<dbReference type="InterPro" id="IPR036291">
    <property type="entry name" value="NAD(P)-bd_dom_sf"/>
</dbReference>
<dbReference type="SUPFAM" id="SSF51735">
    <property type="entry name" value="NAD(P)-binding Rossmann-fold domains"/>
    <property type="match status" value="1"/>
</dbReference>
<evidence type="ECO:0000256" key="2">
    <source>
        <dbReference type="ARBA" id="ARBA00023002"/>
    </source>
</evidence>
<dbReference type="PANTHER" id="PTHR24321">
    <property type="entry name" value="DEHYDROGENASES, SHORT CHAIN"/>
    <property type="match status" value="1"/>
</dbReference>
<dbReference type="PANTHER" id="PTHR24321:SF8">
    <property type="entry name" value="ESTRADIOL 17-BETA-DEHYDROGENASE 8-RELATED"/>
    <property type="match status" value="1"/>
</dbReference>
<dbReference type="AlphaFoldDB" id="A0A917CET4"/>
<dbReference type="Proteomes" id="UP000632858">
    <property type="component" value="Unassembled WGS sequence"/>
</dbReference>
<reference evidence="3" key="1">
    <citation type="journal article" date="2014" name="Int. J. Syst. Evol. Microbiol.">
        <title>Complete genome sequence of Corynebacterium casei LMG S-19264T (=DSM 44701T), isolated from a smear-ripened cheese.</title>
        <authorList>
            <consortium name="US DOE Joint Genome Institute (JGI-PGF)"/>
            <person name="Walter F."/>
            <person name="Albersmeier A."/>
            <person name="Kalinowski J."/>
            <person name="Ruckert C."/>
        </authorList>
    </citation>
    <scope>NUCLEOTIDE SEQUENCE</scope>
    <source>
        <strain evidence="3">CGMCC 1.12726</strain>
    </source>
</reference>
<dbReference type="InterPro" id="IPR002347">
    <property type="entry name" value="SDR_fam"/>
</dbReference>
<protein>
    <submittedName>
        <fullName evidence="3">Short chain dehydrogenase</fullName>
    </submittedName>
</protein>
<sequence>MFEKDAVALVTGAATGIGLETATAYAQAGCRTVLCDRDAVRGAEAAERLRAAGHDALFIACDVADAEQVAALHRRIAETCGRLDAACNNAGIEGETAATGEASLANFDRVINVNLRGVFACMREQIRLMLPRRNGAIVNIASVAGLVGFAGLPAYCASKGGVVQLTRAAAVEYGDRGIRVNAVCPGVIKTEMVNRITRQDPAVEAQYAAIHPMNRMGTPREIADTVVWLCSSQAGFVTGQALAVDGGLVAR</sequence>
<dbReference type="CDD" id="cd05233">
    <property type="entry name" value="SDR_c"/>
    <property type="match status" value="1"/>
</dbReference>